<comment type="caution">
    <text evidence="2">The sequence shown here is derived from an EMBL/GenBank/DDBJ whole genome shotgun (WGS) entry which is preliminary data.</text>
</comment>
<dbReference type="STRING" id="286156.Ppb6_01176"/>
<keyword evidence="1" id="KW-0175">Coiled coil</keyword>
<dbReference type="Proteomes" id="UP000093476">
    <property type="component" value="Unassembled WGS sequence"/>
</dbReference>
<dbReference type="AlphaFoldDB" id="A0A1C0U6I0"/>
<dbReference type="EMBL" id="LOMY01000036">
    <property type="protein sequence ID" value="OCQ53550.1"/>
    <property type="molecule type" value="Genomic_DNA"/>
</dbReference>
<dbReference type="PROSITE" id="PS51257">
    <property type="entry name" value="PROKAR_LIPOPROTEIN"/>
    <property type="match status" value="1"/>
</dbReference>
<protein>
    <submittedName>
        <fullName evidence="2">Uncharacterized protein</fullName>
    </submittedName>
</protein>
<organism evidence="2 3">
    <name type="scientific">Photorhabdus australis subsp. thailandensis</name>
    <dbReference type="NCBI Taxonomy" id="2805096"/>
    <lineage>
        <taxon>Bacteria</taxon>
        <taxon>Pseudomonadati</taxon>
        <taxon>Pseudomonadota</taxon>
        <taxon>Gammaproteobacteria</taxon>
        <taxon>Enterobacterales</taxon>
        <taxon>Morganellaceae</taxon>
        <taxon>Photorhabdus</taxon>
    </lineage>
</organism>
<accession>A0A1C0U6I0</accession>
<dbReference type="RefSeq" id="WP_065822494.1">
    <property type="nucleotide sequence ID" value="NZ_CAWMQZ010000036.1"/>
</dbReference>
<gene>
    <name evidence="2" type="ORF">Ppb6_01176</name>
</gene>
<evidence type="ECO:0000313" key="2">
    <source>
        <dbReference type="EMBL" id="OCQ53550.1"/>
    </source>
</evidence>
<evidence type="ECO:0000256" key="1">
    <source>
        <dbReference type="SAM" id="Coils"/>
    </source>
</evidence>
<name>A0A1C0U6I0_9GAMM</name>
<feature type="coiled-coil region" evidence="1">
    <location>
        <begin position="2"/>
        <end position="29"/>
    </location>
</feature>
<sequence>MKIAQENEIQELKNEVKKLRKQLIIMQSMMSCDTRAFNSYRKNALSNAAIEKNSNVILYNSDMHVSVNLGQ</sequence>
<evidence type="ECO:0000313" key="3">
    <source>
        <dbReference type="Proteomes" id="UP000093476"/>
    </source>
</evidence>
<reference evidence="2 3" key="1">
    <citation type="submission" date="2015-12" db="EMBL/GenBank/DDBJ databases">
        <title>Genome comparisons provide insights into the role of secondary metabolites in the pathogenic phase of the Photorhabdus life cycle.</title>
        <authorList>
            <person name="Tobias N.J."/>
            <person name="Mishra B."/>
            <person name="Gupta D.K."/>
            <person name="Thines M."/>
            <person name="Stinear T.P."/>
            <person name="Bode H.B."/>
        </authorList>
    </citation>
    <scope>NUCLEOTIDE SEQUENCE [LARGE SCALE GENOMIC DNA]</scope>
    <source>
        <strain evidence="2 3">PB68.1</strain>
    </source>
</reference>
<proteinExistence type="predicted"/>
<keyword evidence="3" id="KW-1185">Reference proteome</keyword>